<reference evidence="1 2" key="1">
    <citation type="submission" date="2019-08" db="EMBL/GenBank/DDBJ databases">
        <title>Whole genome of Aphis craccivora.</title>
        <authorList>
            <person name="Voronova N.V."/>
            <person name="Shulinski R.S."/>
            <person name="Bandarenka Y.V."/>
            <person name="Zhorov D.G."/>
            <person name="Warner D."/>
        </authorList>
    </citation>
    <scope>NUCLEOTIDE SEQUENCE [LARGE SCALE GENOMIC DNA]</scope>
    <source>
        <strain evidence="1">180601</strain>
        <tissue evidence="1">Whole Body</tissue>
    </source>
</reference>
<dbReference type="OrthoDB" id="8067290at2759"/>
<protein>
    <submittedName>
        <fullName evidence="1">Uncharacterized protein</fullName>
    </submittedName>
</protein>
<organism evidence="1 2">
    <name type="scientific">Aphis craccivora</name>
    <name type="common">Cowpea aphid</name>
    <dbReference type="NCBI Taxonomy" id="307492"/>
    <lineage>
        <taxon>Eukaryota</taxon>
        <taxon>Metazoa</taxon>
        <taxon>Ecdysozoa</taxon>
        <taxon>Arthropoda</taxon>
        <taxon>Hexapoda</taxon>
        <taxon>Insecta</taxon>
        <taxon>Pterygota</taxon>
        <taxon>Neoptera</taxon>
        <taxon>Paraneoptera</taxon>
        <taxon>Hemiptera</taxon>
        <taxon>Sternorrhyncha</taxon>
        <taxon>Aphidomorpha</taxon>
        <taxon>Aphidoidea</taxon>
        <taxon>Aphididae</taxon>
        <taxon>Aphidini</taxon>
        <taxon>Aphis</taxon>
        <taxon>Aphis</taxon>
    </lineage>
</organism>
<accession>A0A6G0VVK0</accession>
<proteinExistence type="predicted"/>
<name>A0A6G0VVK0_APHCR</name>
<keyword evidence="2" id="KW-1185">Reference proteome</keyword>
<evidence type="ECO:0000313" key="2">
    <source>
        <dbReference type="Proteomes" id="UP000478052"/>
    </source>
</evidence>
<evidence type="ECO:0000313" key="1">
    <source>
        <dbReference type="EMBL" id="KAF0711158.1"/>
    </source>
</evidence>
<dbReference type="Proteomes" id="UP000478052">
    <property type="component" value="Unassembled WGS sequence"/>
</dbReference>
<comment type="caution">
    <text evidence="1">The sequence shown here is derived from an EMBL/GenBank/DDBJ whole genome shotgun (WGS) entry which is preliminary data.</text>
</comment>
<dbReference type="EMBL" id="VUJU01011378">
    <property type="protein sequence ID" value="KAF0711158.1"/>
    <property type="molecule type" value="Genomic_DNA"/>
</dbReference>
<gene>
    <name evidence="1" type="ORF">FWK35_00024933</name>
</gene>
<sequence length="81" mass="9572">MRTMLSTWNDGMIPFKLSRQIIQRISNFLSSSRLPVEFTRQPRELKYLLRWKATEFRSFLLYLGPIALKGNLDQANLDLLL</sequence>
<dbReference type="AlphaFoldDB" id="A0A6G0VVK0"/>